<reference evidence="1" key="1">
    <citation type="submission" date="2025-08" db="UniProtKB">
        <authorList>
            <consortium name="Ensembl"/>
        </authorList>
    </citation>
    <scope>IDENTIFICATION</scope>
</reference>
<evidence type="ECO:0000313" key="2">
    <source>
        <dbReference type="Proteomes" id="UP000265000"/>
    </source>
</evidence>
<accession>A0A3Q2NQK8</accession>
<name>A0A3Q2NQK8_FUNHE</name>
<proteinExistence type="predicted"/>
<dbReference type="Gene3D" id="3.40.30.10">
    <property type="entry name" value="Glutaredoxin"/>
    <property type="match status" value="1"/>
</dbReference>
<reference evidence="1" key="2">
    <citation type="submission" date="2025-09" db="UniProtKB">
        <authorList>
            <consortium name="Ensembl"/>
        </authorList>
    </citation>
    <scope>IDENTIFICATION</scope>
</reference>
<dbReference type="Proteomes" id="UP000265000">
    <property type="component" value="Unplaced"/>
</dbReference>
<evidence type="ECO:0000313" key="1">
    <source>
        <dbReference type="Ensembl" id="ENSFHEP00000001359.1"/>
    </source>
</evidence>
<dbReference type="PANTHER" id="PTHR43968">
    <property type="match status" value="1"/>
</dbReference>
<dbReference type="AlphaFoldDB" id="A0A3Q2NQK8"/>
<dbReference type="GO" id="GO:0004364">
    <property type="term" value="F:glutathione transferase activity"/>
    <property type="evidence" value="ECO:0007669"/>
    <property type="project" value="TreeGrafter"/>
</dbReference>
<dbReference type="GO" id="GO:0045174">
    <property type="term" value="F:glutathione dehydrogenase (ascorbate) activity"/>
    <property type="evidence" value="ECO:0007669"/>
    <property type="project" value="TreeGrafter"/>
</dbReference>
<evidence type="ECO:0008006" key="3">
    <source>
        <dbReference type="Google" id="ProtNLM"/>
    </source>
</evidence>
<protein>
    <recommendedName>
        <fullName evidence="3">GST N-terminal domain-containing protein</fullName>
    </recommendedName>
</protein>
<dbReference type="GO" id="GO:0005737">
    <property type="term" value="C:cytoplasm"/>
    <property type="evidence" value="ECO:0007669"/>
    <property type="project" value="TreeGrafter"/>
</dbReference>
<dbReference type="STRING" id="8078.ENSFHEP00000001359"/>
<dbReference type="GO" id="GO:0006749">
    <property type="term" value="P:glutathione metabolic process"/>
    <property type="evidence" value="ECO:0007669"/>
    <property type="project" value="TreeGrafter"/>
</dbReference>
<keyword evidence="2" id="KW-1185">Reference proteome</keyword>
<dbReference type="PANTHER" id="PTHR43968:SF6">
    <property type="entry name" value="GLUTATHIONE S-TRANSFERASE OMEGA"/>
    <property type="match status" value="1"/>
</dbReference>
<organism evidence="1 2">
    <name type="scientific">Fundulus heteroclitus</name>
    <name type="common">Killifish</name>
    <name type="synonym">Mummichog</name>
    <dbReference type="NCBI Taxonomy" id="8078"/>
    <lineage>
        <taxon>Eukaryota</taxon>
        <taxon>Metazoa</taxon>
        <taxon>Chordata</taxon>
        <taxon>Craniata</taxon>
        <taxon>Vertebrata</taxon>
        <taxon>Euteleostomi</taxon>
        <taxon>Actinopterygii</taxon>
        <taxon>Neopterygii</taxon>
        <taxon>Teleostei</taxon>
        <taxon>Neoteleostei</taxon>
        <taxon>Acanthomorphata</taxon>
        <taxon>Ovalentaria</taxon>
        <taxon>Atherinomorphae</taxon>
        <taxon>Cyprinodontiformes</taxon>
        <taxon>Fundulidae</taxon>
        <taxon>Fundulus</taxon>
    </lineage>
</organism>
<dbReference type="Ensembl" id="ENSFHET00000014008.1">
    <property type="protein sequence ID" value="ENSFHEP00000001359.1"/>
    <property type="gene ID" value="ENSFHEG00000000062.1"/>
</dbReference>
<dbReference type="InterPro" id="IPR050983">
    <property type="entry name" value="GST_Omega/HSP26"/>
</dbReference>
<sequence length="151" mass="17848">MSSEKRTPAPSPVPMDCIRLYSMIFCPYTQRARLVLHTPAGEVIYQSPNCKHLDEAYPEKRPRDIQCKFCTTLINVFFHFQHLVKKKTKFNYMMWPFFERIMMGDFIPHLWTLSGETVEDPAVKATIHSVETHTSYFKAYAVEKPDYEYRL</sequence>